<comment type="caution">
    <text evidence="2">The sequence shown here is derived from an EMBL/GenBank/DDBJ whole genome shotgun (WGS) entry which is preliminary data.</text>
</comment>
<feature type="signal peptide" evidence="1">
    <location>
        <begin position="1"/>
        <end position="22"/>
    </location>
</feature>
<keyword evidence="1" id="KW-0732">Signal</keyword>
<reference evidence="2" key="1">
    <citation type="journal article" date="2018" name="Genome Biol.">
        <title>SKESA: strategic k-mer extension for scrupulous assemblies.</title>
        <authorList>
            <person name="Souvorov A."/>
            <person name="Agarwala R."/>
            <person name="Lipman D.J."/>
        </authorList>
    </citation>
    <scope>NUCLEOTIDE SEQUENCE</scope>
    <source>
        <strain evidence="2">CAV1698</strain>
    </source>
</reference>
<accession>A0A9C7QM22</accession>
<dbReference type="PROSITE" id="PS51257">
    <property type="entry name" value="PROKAR_LIPOPROTEIN"/>
    <property type="match status" value="1"/>
</dbReference>
<proteinExistence type="predicted"/>
<evidence type="ECO:0000256" key="1">
    <source>
        <dbReference type="SAM" id="SignalP"/>
    </source>
</evidence>
<feature type="chain" id="PRO_5039212951" description="Lipoprotein" evidence="1">
    <location>
        <begin position="23"/>
        <end position="155"/>
    </location>
</feature>
<protein>
    <recommendedName>
        <fullName evidence="4">Lipoprotein</fullName>
    </recommendedName>
</protein>
<gene>
    <name evidence="2" type="ORF">JD854_RS06770</name>
</gene>
<dbReference type="AlphaFoldDB" id="A0A9C7QM22"/>
<evidence type="ECO:0000313" key="3">
    <source>
        <dbReference type="Proteomes" id="UP000862426"/>
    </source>
</evidence>
<dbReference type="Proteomes" id="UP000862426">
    <property type="component" value="Unassembled WGS sequence"/>
</dbReference>
<evidence type="ECO:0000313" key="2">
    <source>
        <dbReference type="EMBL" id="HCD1254760.1"/>
    </source>
</evidence>
<evidence type="ECO:0008006" key="4">
    <source>
        <dbReference type="Google" id="ProtNLM"/>
    </source>
</evidence>
<sequence>MKKLMMISIVPLVMALAGCSTAAERMAKCESEGVSKDTCYAVEQNRQASMNAVAEKQALENAAQYAQAAKAEHVADPLRMTEFTGPGVKASINNGFTQGTINNKKATVKRFNENYYELSGAGYVVSISLNAEGVESASYTKAHSRVNGIVQFVQK</sequence>
<dbReference type="EMBL" id="DACYAJ020000006">
    <property type="protein sequence ID" value="HCD1254760.1"/>
    <property type="molecule type" value="Genomic_DNA"/>
</dbReference>
<name>A0A9C7QM22_CITAM</name>
<reference evidence="2" key="2">
    <citation type="submission" date="2022-05" db="EMBL/GenBank/DDBJ databases">
        <authorList>
            <consortium name="NCBI Pathogen Detection Project"/>
        </authorList>
    </citation>
    <scope>NUCLEOTIDE SEQUENCE</scope>
    <source>
        <strain evidence="2">CAV1698</strain>
    </source>
</reference>
<organism evidence="2 3">
    <name type="scientific">Citrobacter amalonaticus</name>
    <dbReference type="NCBI Taxonomy" id="35703"/>
    <lineage>
        <taxon>Bacteria</taxon>
        <taxon>Pseudomonadati</taxon>
        <taxon>Pseudomonadota</taxon>
        <taxon>Gammaproteobacteria</taxon>
        <taxon>Enterobacterales</taxon>
        <taxon>Enterobacteriaceae</taxon>
        <taxon>Citrobacter</taxon>
    </lineage>
</organism>